<dbReference type="STRING" id="1000565.METUNv1_03287"/>
<protein>
    <submittedName>
        <fullName evidence="1">Uncharacterized protein</fullName>
    </submittedName>
</protein>
<accession>F5RGJ0</accession>
<dbReference type="OrthoDB" id="47603at2"/>
<dbReference type="CDD" id="cd09910">
    <property type="entry name" value="NGN-insert_like"/>
    <property type="match status" value="1"/>
</dbReference>
<dbReference type="AlphaFoldDB" id="F5RGJ0"/>
<dbReference type="Proteomes" id="UP000005019">
    <property type="component" value="Unassembled WGS sequence"/>
</dbReference>
<proteinExistence type="predicted"/>
<sequence>MNTGGALLRPGDLLVIAAGIALTAATAAAQWGRAAPTVAQVRLDGRIVAELPLNGSHRVAIAGALGGLGDTVIEVQPGRARVAADPGPRQYCVQQGWLSRSGSVAVCAPSHITLQLAGPDGGTDTVAF</sequence>
<dbReference type="EMBL" id="AFHG01000057">
    <property type="protein sequence ID" value="EGK70382.1"/>
    <property type="molecule type" value="Genomic_DNA"/>
</dbReference>
<comment type="caution">
    <text evidence="1">The sequence shown here is derived from an EMBL/GenBank/DDBJ whole genome shotgun (WGS) entry which is preliminary data.</text>
</comment>
<evidence type="ECO:0000313" key="2">
    <source>
        <dbReference type="Proteomes" id="UP000005019"/>
    </source>
</evidence>
<dbReference type="InterPro" id="IPR038690">
    <property type="entry name" value="NusG_2_sf"/>
</dbReference>
<dbReference type="Gene3D" id="2.60.320.10">
    <property type="entry name" value="N-utilization substance G protein NusG, insert domain"/>
    <property type="match status" value="1"/>
</dbReference>
<organism evidence="1 2">
    <name type="scientific">Methyloversatilis universalis (strain ATCC BAA-1314 / DSM 25237 / JCM 13912 / CCUG 52030 / FAM5)</name>
    <dbReference type="NCBI Taxonomy" id="1000565"/>
    <lineage>
        <taxon>Bacteria</taxon>
        <taxon>Pseudomonadati</taxon>
        <taxon>Pseudomonadota</taxon>
        <taxon>Betaproteobacteria</taxon>
        <taxon>Nitrosomonadales</taxon>
        <taxon>Sterolibacteriaceae</taxon>
        <taxon>Methyloversatilis</taxon>
    </lineage>
</organism>
<reference evidence="1 2" key="1">
    <citation type="journal article" date="2011" name="J. Bacteriol.">
        <title>Genome sequence of Methyloversatilis universalis FAM5T, a methylotrophic representative of the order Rhodocyclales.</title>
        <authorList>
            <person name="Kittichotirat W."/>
            <person name="Good N.M."/>
            <person name="Hall R."/>
            <person name="Bringel F."/>
            <person name="Lajus A."/>
            <person name="Medigue C."/>
            <person name="Smalley N.E."/>
            <person name="Beck D."/>
            <person name="Bumgarner R."/>
            <person name="Vuilleumier S."/>
            <person name="Kalyuzhnaya M.G."/>
        </authorList>
    </citation>
    <scope>NUCLEOTIDE SEQUENCE [LARGE SCALE GENOMIC DNA]</scope>
    <source>
        <strain evidence="2">ATCC BAA-1314 / JCM 13912 / FAM5</strain>
    </source>
</reference>
<gene>
    <name evidence="1" type="ORF">METUNv1_03287</name>
</gene>
<evidence type="ECO:0000313" key="1">
    <source>
        <dbReference type="EMBL" id="EGK70382.1"/>
    </source>
</evidence>
<dbReference type="eggNOG" id="COG5341">
    <property type="taxonomic scope" value="Bacteria"/>
</dbReference>
<dbReference type="Pfam" id="PF07009">
    <property type="entry name" value="NusG_II"/>
    <property type="match status" value="1"/>
</dbReference>
<keyword evidence="2" id="KW-1185">Reference proteome</keyword>
<name>F5RGJ0_METUF</name>
<dbReference type="RefSeq" id="WP_008063587.1">
    <property type="nucleotide sequence ID" value="NZ_AFHG01000057.1"/>
</dbReference>